<feature type="domain" description="Thioredoxin-like fold" evidence="1">
    <location>
        <begin position="194"/>
        <end position="361"/>
    </location>
</feature>
<dbReference type="OrthoDB" id="5290420at2"/>
<dbReference type="RefSeq" id="WP_148697523.1">
    <property type="nucleotide sequence ID" value="NZ_CP017834.1"/>
</dbReference>
<dbReference type="STRING" id="1915309.AXG55_07625"/>
<dbReference type="InterPro" id="IPR036249">
    <property type="entry name" value="Thioredoxin-like_sf"/>
</dbReference>
<accession>A0A1L4D0Q5</accession>
<keyword evidence="3" id="KW-1185">Reference proteome</keyword>
<evidence type="ECO:0000313" key="3">
    <source>
        <dbReference type="Proteomes" id="UP000184731"/>
    </source>
</evidence>
<name>A0A1L4D0Q5_9BACT</name>
<sequence>MNRKNFIKSVLLISSGVSLGVSLTLFIHSYDNNLPNKLIIKNLVSVNGKVWTTADLPDDLLVEYYNIENSIYNSQKYFAEQLGLRIELASEKGKIANKENIPKLSDLFVNSKVNDSEIRKYYDDMIHKMGANVFAGQSFEKLKPQIAYQLTHEKINEMSKNKIGELTNSGKFKVLLSAPLGAPISLDTSIFPKRGNENNNITFVSVVDYMDPKSREIEPKIEELYKKFSSKINFINIPYSQFQNSINGFFAKGAYCAKEQGQEQFWNFNNLSFKKSLPSADEQRILNDSAKMNAEVIQVAKSAHLDIDKFSSCLNSNNIRIELQNVQNKLYASGEFKGAPSFYINKRSVRVSLQELENTLKDEVK</sequence>
<dbReference type="Gene3D" id="3.40.30.10">
    <property type="entry name" value="Glutaredoxin"/>
    <property type="match status" value="1"/>
</dbReference>
<gene>
    <name evidence="2" type="ORF">AXG55_07625</name>
</gene>
<dbReference type="EMBL" id="CP017834">
    <property type="protein sequence ID" value="APJ03781.1"/>
    <property type="molecule type" value="Genomic_DNA"/>
</dbReference>
<dbReference type="KEGG" id="saqi:AXG55_07625"/>
<dbReference type="InterPro" id="IPR012336">
    <property type="entry name" value="Thioredoxin-like_fold"/>
</dbReference>
<dbReference type="Pfam" id="PF13462">
    <property type="entry name" value="Thioredoxin_4"/>
    <property type="match status" value="1"/>
</dbReference>
<organism evidence="2 3">
    <name type="scientific">Silvanigrella aquatica</name>
    <dbReference type="NCBI Taxonomy" id="1915309"/>
    <lineage>
        <taxon>Bacteria</taxon>
        <taxon>Pseudomonadati</taxon>
        <taxon>Bdellovibrionota</taxon>
        <taxon>Oligoflexia</taxon>
        <taxon>Silvanigrellales</taxon>
        <taxon>Silvanigrellaceae</taxon>
        <taxon>Silvanigrella</taxon>
    </lineage>
</organism>
<dbReference type="SUPFAM" id="SSF52833">
    <property type="entry name" value="Thioredoxin-like"/>
    <property type="match status" value="1"/>
</dbReference>
<evidence type="ECO:0000259" key="1">
    <source>
        <dbReference type="Pfam" id="PF13462"/>
    </source>
</evidence>
<evidence type="ECO:0000313" key="2">
    <source>
        <dbReference type="EMBL" id="APJ03781.1"/>
    </source>
</evidence>
<dbReference type="AlphaFoldDB" id="A0A1L4D0Q5"/>
<proteinExistence type="predicted"/>
<dbReference type="Proteomes" id="UP000184731">
    <property type="component" value="Chromosome"/>
</dbReference>
<reference evidence="2 3" key="1">
    <citation type="submission" date="2016-10" db="EMBL/GenBank/DDBJ databases">
        <title>Silvanigrella aquatica sp. nov., isolated from a freshwater lake located in the Black Forest, Germany, description of Silvanigrellaceae fam. nov., Silvanigrellales ord. nov., reclassification of the order Bdellovibrionales in the class Oligoflexia, reclassification of the families Bacteriovoracaceae and Halobacteriovoraceae in the new order Bacteriovoracales ord. nov., and reclassification of the family Pseudobacteriovoracaceae in the order Oligoflexiales.</title>
        <authorList>
            <person name="Hahn M.W."/>
            <person name="Schmidt J."/>
            <person name="Koll U."/>
            <person name="Rohde M."/>
            <person name="Verbag S."/>
            <person name="Pitt A."/>
            <person name="Nakai R."/>
            <person name="Naganuma T."/>
            <person name="Lang E."/>
        </authorList>
    </citation>
    <scope>NUCLEOTIDE SEQUENCE [LARGE SCALE GENOMIC DNA]</scope>
    <source>
        <strain evidence="2 3">MWH-Nonnen-W8red</strain>
    </source>
</reference>
<protein>
    <recommendedName>
        <fullName evidence="1">Thioredoxin-like fold domain-containing protein</fullName>
    </recommendedName>
</protein>